<dbReference type="AlphaFoldDB" id="A0A433ZVA8"/>
<evidence type="ECO:0000313" key="1">
    <source>
        <dbReference type="EMBL" id="RUT66063.1"/>
    </source>
</evidence>
<organism evidence="1 2">
    <name type="scientific">Morganella morganii</name>
    <name type="common">Proteus morganii</name>
    <dbReference type="NCBI Taxonomy" id="582"/>
    <lineage>
        <taxon>Bacteria</taxon>
        <taxon>Pseudomonadati</taxon>
        <taxon>Pseudomonadota</taxon>
        <taxon>Gammaproteobacteria</taxon>
        <taxon>Enterobacterales</taxon>
        <taxon>Morganellaceae</taxon>
        <taxon>Morganella</taxon>
    </lineage>
</organism>
<sequence length="71" mass="8482">MFLFESHYYTEPVQYCTCACRQNRYRLPSIISELWLNSSQRFDVYFADNADLNGLDTLVTEQKNYFTCFNS</sequence>
<gene>
    <name evidence="1" type="ORF">CKG00_06375</name>
</gene>
<name>A0A433ZVA8_MORMO</name>
<comment type="caution">
    <text evidence="1">The sequence shown here is derived from an EMBL/GenBank/DDBJ whole genome shotgun (WGS) entry which is preliminary data.</text>
</comment>
<dbReference type="EMBL" id="NRQY01000001">
    <property type="protein sequence ID" value="RUT66063.1"/>
    <property type="molecule type" value="Genomic_DNA"/>
</dbReference>
<dbReference type="Proteomes" id="UP000286908">
    <property type="component" value="Unassembled WGS sequence"/>
</dbReference>
<accession>A0A433ZVA8</accession>
<evidence type="ECO:0000313" key="2">
    <source>
        <dbReference type="Proteomes" id="UP000286908"/>
    </source>
</evidence>
<reference evidence="1 2" key="1">
    <citation type="submission" date="2017-08" db="EMBL/GenBank/DDBJ databases">
        <title>Draft genome sequence of pheromone producing symbiont Morganella morganii, of the female New Zealand grass grub Costelytra giveni.</title>
        <authorList>
            <person name="Laugraud A."/>
            <person name="Young S.D."/>
            <person name="Hurst M.H."/>
        </authorList>
    </citation>
    <scope>NUCLEOTIDE SEQUENCE [LARGE SCALE GENOMIC DNA]</scope>
    <source>
        <strain evidence="1 2">MMsCG</strain>
    </source>
</reference>
<protein>
    <submittedName>
        <fullName evidence="1">Uncharacterized protein</fullName>
    </submittedName>
</protein>
<proteinExistence type="predicted"/>